<evidence type="ECO:0000313" key="2">
    <source>
        <dbReference type="Proteomes" id="UP000789405"/>
    </source>
</evidence>
<dbReference type="OrthoDB" id="2429295at2759"/>
<organism evidence="1 2">
    <name type="scientific">Dentiscutata erythropus</name>
    <dbReference type="NCBI Taxonomy" id="1348616"/>
    <lineage>
        <taxon>Eukaryota</taxon>
        <taxon>Fungi</taxon>
        <taxon>Fungi incertae sedis</taxon>
        <taxon>Mucoromycota</taxon>
        <taxon>Glomeromycotina</taxon>
        <taxon>Glomeromycetes</taxon>
        <taxon>Diversisporales</taxon>
        <taxon>Gigasporaceae</taxon>
        <taxon>Dentiscutata</taxon>
    </lineage>
</organism>
<name>A0A9N9AUS9_9GLOM</name>
<dbReference type="EMBL" id="CAJVPY010002022">
    <property type="protein sequence ID" value="CAG8545805.1"/>
    <property type="molecule type" value="Genomic_DNA"/>
</dbReference>
<proteinExistence type="predicted"/>
<keyword evidence="2" id="KW-1185">Reference proteome</keyword>
<dbReference type="Proteomes" id="UP000789405">
    <property type="component" value="Unassembled WGS sequence"/>
</dbReference>
<protein>
    <submittedName>
        <fullName evidence="1">28895_t:CDS:1</fullName>
    </submittedName>
</protein>
<gene>
    <name evidence="1" type="ORF">DERYTH_LOCUS5027</name>
</gene>
<evidence type="ECO:0000313" key="1">
    <source>
        <dbReference type="EMBL" id="CAG8545805.1"/>
    </source>
</evidence>
<dbReference type="AlphaFoldDB" id="A0A9N9AUS9"/>
<accession>A0A9N9AUS9</accession>
<comment type="caution">
    <text evidence="1">The sequence shown here is derived from an EMBL/GenBank/DDBJ whole genome shotgun (WGS) entry which is preliminary data.</text>
</comment>
<sequence>MLLAKPRSCLHCGNVKNLEEFSFYKTDYFKTYKICLQKLDLPSAKDQNNENKFYQNNENDFFLNNIFELDNLEEFISTKLEAFNRLNGLVKDLEKEIANSNNYHLLAVHRNIQKTLKIAKDIKEYCNCLSNIQT</sequence>
<reference evidence="1" key="1">
    <citation type="submission" date="2021-06" db="EMBL/GenBank/DDBJ databases">
        <authorList>
            <person name="Kallberg Y."/>
            <person name="Tangrot J."/>
            <person name="Rosling A."/>
        </authorList>
    </citation>
    <scope>NUCLEOTIDE SEQUENCE</scope>
    <source>
        <strain evidence="1">MA453B</strain>
    </source>
</reference>